<accession>A0AA86NPV9</accession>
<dbReference type="EMBL" id="CAXDID020000718">
    <property type="protein sequence ID" value="CAL6111734.1"/>
    <property type="molecule type" value="Genomic_DNA"/>
</dbReference>
<dbReference type="Proteomes" id="UP001642409">
    <property type="component" value="Unassembled WGS sequence"/>
</dbReference>
<evidence type="ECO:0000313" key="5">
    <source>
        <dbReference type="Proteomes" id="UP001642409"/>
    </source>
</evidence>
<dbReference type="AlphaFoldDB" id="A0AA86NPV9"/>
<reference evidence="3 5" key="2">
    <citation type="submission" date="2024-07" db="EMBL/GenBank/DDBJ databases">
        <authorList>
            <person name="Akdeniz Z."/>
        </authorList>
    </citation>
    <scope>NUCLEOTIDE SEQUENCE [LARGE SCALE GENOMIC DNA]</scope>
</reference>
<organism evidence="2">
    <name type="scientific">Hexamita inflata</name>
    <dbReference type="NCBI Taxonomy" id="28002"/>
    <lineage>
        <taxon>Eukaryota</taxon>
        <taxon>Metamonada</taxon>
        <taxon>Diplomonadida</taxon>
        <taxon>Hexamitidae</taxon>
        <taxon>Hexamitinae</taxon>
        <taxon>Hexamita</taxon>
    </lineage>
</organism>
<evidence type="ECO:0000313" key="1">
    <source>
        <dbReference type="EMBL" id="CAI9923106.1"/>
    </source>
</evidence>
<dbReference type="EMBL" id="CAXDID020000012">
    <property type="protein sequence ID" value="CAL5980901.1"/>
    <property type="molecule type" value="Genomic_DNA"/>
</dbReference>
<comment type="caution">
    <text evidence="2">The sequence shown here is derived from an EMBL/GenBank/DDBJ whole genome shotgun (WGS) entry which is preliminary data.</text>
</comment>
<name>A0AA86NPV9_9EUKA</name>
<proteinExistence type="predicted"/>
<sequence length="778" mass="84084">MLSYLISVQLHVTSMAEFNYCYNFIYEDPMGAGQIITGAVTFDDPLPRTLCNKTTNSIFRTTHTPVVQFRIDAEVDLASSNFSLFFMTMTDLVIQDSRVELKLKNGQHNDVRGILSCNTDFDLELFAVSVKIQYDALSAFYGLTFKMKTKLVLNQTKLEVAGTQTDTFFGLAHQLAACHIENSSFAFQATSLKGWALVEVQTEALSIKNISLSGALSGNEVYGLVYEAQAAVSIDAILFSLVMNGAANACAFVFKVTGAGSVSQSGISFSGISNDPLAPSALAVGLTCPCPPGAWLTKGVCHCTADSAFDSVSQTCKCTSGLPLTAGLCNCPANSALVGAACVCQPANTVLDNGVCKCTVTGQEIVAGACQCTTSGAFVSGGACACGVDSLNSSNACSCPTGAMLVSGTCTCSNTDAYVSGSSCVCPTHATLFGSVCTCPSNSVIVNYVCTCNVISGQSMQSGSCQCTNANAYVSGSACVCPTYAPLVSTTCTCPANSVIVSNTCKCNSDAFILSISGNTLVCQVCPANSAPDAGQTTCDCTGNSFYSSSNNTCTACGPNSTVSSNVCVCDSNSYQTNNVSGSLTCFTCPVGSNSNNNTKTCDCTWKQFLHCFQLFLYSLPCEFECDKQYLHLQRDYRLNIKFWRVLVHNCQLNRIREQLCVPFRNNEHFKHLSLQHGQCVHQRKFMRVSLRSQQQLECVRVSCPQNCDYKQCVFMPDYKFVCLRENQYMCVPNWSYEHIKHVLVYFWRRFRGKQVQVHSNVHFGQRYSVAILILWPD</sequence>
<reference evidence="2" key="1">
    <citation type="submission" date="2023-06" db="EMBL/GenBank/DDBJ databases">
        <authorList>
            <person name="Kurt Z."/>
        </authorList>
    </citation>
    <scope>NUCLEOTIDE SEQUENCE</scope>
</reference>
<evidence type="ECO:0000313" key="4">
    <source>
        <dbReference type="EMBL" id="CAL6111734.1"/>
    </source>
</evidence>
<dbReference type="EMBL" id="CATOUU010000279">
    <property type="protein sequence ID" value="CAI9923492.1"/>
    <property type="molecule type" value="Genomic_DNA"/>
</dbReference>
<protein>
    <submittedName>
        <fullName evidence="2">Uncharacterized protein</fullName>
    </submittedName>
</protein>
<keyword evidence="5" id="KW-1185">Reference proteome</keyword>
<dbReference type="EMBL" id="CATOUU010000277">
    <property type="protein sequence ID" value="CAI9923106.1"/>
    <property type="molecule type" value="Genomic_DNA"/>
</dbReference>
<evidence type="ECO:0000313" key="3">
    <source>
        <dbReference type="EMBL" id="CAL5980901.1"/>
    </source>
</evidence>
<evidence type="ECO:0000313" key="2">
    <source>
        <dbReference type="EMBL" id="CAI9923492.1"/>
    </source>
</evidence>
<gene>
    <name evidence="1" type="ORF">HINF_LOCUS10751</name>
    <name evidence="2" type="ORF">HINF_LOCUS11137</name>
    <name evidence="3" type="ORF">HINF_LOCUS6404</name>
    <name evidence="4" type="ORF">HINF_LOCUS76606</name>
</gene>